<dbReference type="Pfam" id="PF03372">
    <property type="entry name" value="Exo_endo_phos"/>
    <property type="match status" value="1"/>
</dbReference>
<dbReference type="Gene3D" id="3.60.10.10">
    <property type="entry name" value="Endonuclease/exonuclease/phosphatase"/>
    <property type="match status" value="1"/>
</dbReference>
<keyword evidence="4" id="KW-0255">Endonuclease</keyword>
<dbReference type="InterPro" id="IPR036691">
    <property type="entry name" value="Endo/exonu/phosph_ase_sf"/>
</dbReference>
<feature type="domain" description="Endonuclease/exonuclease/phosphatase" evidence="3">
    <location>
        <begin position="414"/>
        <end position="583"/>
    </location>
</feature>
<keyword evidence="4" id="KW-0378">Hydrolase</keyword>
<feature type="signal peptide" evidence="2">
    <location>
        <begin position="1"/>
        <end position="21"/>
    </location>
</feature>
<protein>
    <submittedName>
        <fullName evidence="4">Endonuclease/exonuclease/phosphatase</fullName>
    </submittedName>
</protein>
<feature type="region of interest" description="Disordered" evidence="1">
    <location>
        <begin position="196"/>
        <end position="222"/>
    </location>
</feature>
<sequence>MAAALVAGLPAALVPSPPAAAAPRQVRIHDVQGDRAVSPLDGRTVQGVPGVVTAVVPNGFWMQDEHPDRSEATSEGVFVHTGTPPRATVGDAVRVNGRAVEYRPGGPASAYLSRTQIEAAAVAVDRHGVPLPPPVVVGPGGRRPPAALYRGPARAAEGTARLNPRRDALDFYEALEGMRVRVNDAVAVGPSRGGEVPVLPANGRGVPGRTARGGVRSETGPSPARIVLDDALAPLPSLDVGDRLPGASDGVLDYGFGDYTLLLTATPPRVAAEPSRETTRAQRPGELAVATLALDGVNPDTPADRLVALAADIVHGLNAPDLITVSGLQDNTGADDDGTTAADQSVAELINAISALGGPAYDWRSVDPRNNADGGRPGENARLGFLFRTDRGLAFTDRPAGPPAGALGDGPGELPRTPVRVVPAGKGVRLSRSPGRVEPADPAWNATRKPLAGEITWRGHQIIVVTTQWFPTTSDDQPWYGRRQPPARPSAWRRDAQAKVIAGFVRAVRRADSDAAVIVTGDLNETPSGGAVRTLVHDGGLTDTAARIPARRRYTSVGGGIARQLDHILVSPSLAGRVTGADVVHRVAEFAESDGDRDPALVRIAFGE</sequence>
<keyword evidence="2" id="KW-0732">Signal</keyword>
<keyword evidence="4" id="KW-0540">Nuclease</keyword>
<dbReference type="GO" id="GO:0004527">
    <property type="term" value="F:exonuclease activity"/>
    <property type="evidence" value="ECO:0007669"/>
    <property type="project" value="UniProtKB-KW"/>
</dbReference>
<dbReference type="OrthoDB" id="1016457at2"/>
<dbReference type="EMBL" id="WUTW01000001">
    <property type="protein sequence ID" value="MXQ63334.1"/>
    <property type="molecule type" value="Genomic_DNA"/>
</dbReference>
<keyword evidence="5" id="KW-1185">Reference proteome</keyword>
<feature type="chain" id="PRO_5026235480" evidence="2">
    <location>
        <begin position="22"/>
        <end position="608"/>
    </location>
</feature>
<dbReference type="AlphaFoldDB" id="A0A6I4W863"/>
<evidence type="ECO:0000313" key="5">
    <source>
        <dbReference type="Proteomes" id="UP000431901"/>
    </source>
</evidence>
<dbReference type="PANTHER" id="PTHR42834">
    <property type="entry name" value="ENDONUCLEASE/EXONUCLEASE/PHOSPHATASE FAMILY PROTEIN (AFU_ORTHOLOGUE AFUA_3G09210)"/>
    <property type="match status" value="1"/>
</dbReference>
<evidence type="ECO:0000256" key="1">
    <source>
        <dbReference type="SAM" id="MobiDB-lite"/>
    </source>
</evidence>
<dbReference type="PANTHER" id="PTHR42834:SF1">
    <property type="entry name" value="ENDONUCLEASE_EXONUCLEASE_PHOSPHATASE FAMILY PROTEIN (AFU_ORTHOLOGUE AFUA_3G09210)"/>
    <property type="match status" value="1"/>
</dbReference>
<dbReference type="SUPFAM" id="SSF56219">
    <property type="entry name" value="DNase I-like"/>
    <property type="match status" value="1"/>
</dbReference>
<keyword evidence="4" id="KW-0269">Exonuclease</keyword>
<dbReference type="InterPro" id="IPR005135">
    <property type="entry name" value="Endo/exonuclease/phosphatase"/>
</dbReference>
<dbReference type="CDD" id="cd04486">
    <property type="entry name" value="YhcR_OBF_like"/>
    <property type="match status" value="1"/>
</dbReference>
<comment type="caution">
    <text evidence="4">The sequence shown here is derived from an EMBL/GenBank/DDBJ whole genome shotgun (WGS) entry which is preliminary data.</text>
</comment>
<gene>
    <name evidence="4" type="ORF">GQ466_04740</name>
</gene>
<proteinExistence type="predicted"/>
<evidence type="ECO:0000259" key="3">
    <source>
        <dbReference type="Pfam" id="PF03372"/>
    </source>
</evidence>
<dbReference type="Proteomes" id="UP000431901">
    <property type="component" value="Unassembled WGS sequence"/>
</dbReference>
<organism evidence="4 5">
    <name type="scientific">Actinomadura rayongensis</name>
    <dbReference type="NCBI Taxonomy" id="1429076"/>
    <lineage>
        <taxon>Bacteria</taxon>
        <taxon>Bacillati</taxon>
        <taxon>Actinomycetota</taxon>
        <taxon>Actinomycetes</taxon>
        <taxon>Streptosporangiales</taxon>
        <taxon>Thermomonosporaceae</taxon>
        <taxon>Actinomadura</taxon>
    </lineage>
</organism>
<evidence type="ECO:0000313" key="4">
    <source>
        <dbReference type="EMBL" id="MXQ63334.1"/>
    </source>
</evidence>
<reference evidence="4 5" key="1">
    <citation type="submission" date="2019-12" db="EMBL/GenBank/DDBJ databases">
        <title>Nocardia macrotermitis sp. nov. and Nocardia aurantia sp. nov., isolated from the gut of the fungus growing-termite Macrotermes natalensis.</title>
        <authorList>
            <person name="Christine B."/>
            <person name="Rene B."/>
        </authorList>
    </citation>
    <scope>NUCLEOTIDE SEQUENCE [LARGE SCALE GENOMIC DNA]</scope>
    <source>
        <strain evidence="4 5">DSM 102126</strain>
    </source>
</reference>
<dbReference type="GO" id="GO:0004519">
    <property type="term" value="F:endonuclease activity"/>
    <property type="evidence" value="ECO:0007669"/>
    <property type="project" value="UniProtKB-KW"/>
</dbReference>
<evidence type="ECO:0000256" key="2">
    <source>
        <dbReference type="SAM" id="SignalP"/>
    </source>
</evidence>
<name>A0A6I4W863_9ACTN</name>
<accession>A0A6I4W863</accession>